<feature type="signal peptide" evidence="1">
    <location>
        <begin position="1"/>
        <end position="25"/>
    </location>
</feature>
<dbReference type="AlphaFoldDB" id="A0A502GM73"/>
<sequence length="170" mass="18706">MKKAIRCIQGIMLLLTLAASGCTQASDDGFNAGNLRGYNHVADQTVNSFSVNGYGATMTGNTCCVMIPEKWYPGLKAHVEWEVDPNPNEKIKRKTKGYGFDEAALAKHEANYRHYSADVDIIQYDRTCGLTVHFLTCQKVKITAACSGYGTTDYPVKEPLDMKEPASCPK</sequence>
<feature type="chain" id="PRO_5021463285" evidence="1">
    <location>
        <begin position="26"/>
        <end position="170"/>
    </location>
</feature>
<dbReference type="Pfam" id="PF11745">
    <property type="entry name" value="DUF3304"/>
    <property type="match status" value="1"/>
</dbReference>
<proteinExistence type="predicted"/>
<dbReference type="InterPro" id="IPR021733">
    <property type="entry name" value="DUF3304"/>
</dbReference>
<keyword evidence="1" id="KW-0732">Signal</keyword>
<dbReference type="OrthoDB" id="6498852at2"/>
<dbReference type="EMBL" id="RCZD01000005">
    <property type="protein sequence ID" value="TPG61973.1"/>
    <property type="molecule type" value="Genomic_DNA"/>
</dbReference>
<reference evidence="2 3" key="1">
    <citation type="journal article" date="2019" name="Environ. Microbiol.">
        <title>Species interactions and distinct microbial communities in high Arctic permafrost affected cryosols are associated with the CH4 and CO2 gas fluxes.</title>
        <authorList>
            <person name="Altshuler I."/>
            <person name="Hamel J."/>
            <person name="Turney S."/>
            <person name="Magnuson E."/>
            <person name="Levesque R."/>
            <person name="Greer C."/>
            <person name="Whyte L.G."/>
        </authorList>
    </citation>
    <scope>NUCLEOTIDE SEQUENCE [LARGE SCALE GENOMIC DNA]</scope>
    <source>
        <strain evidence="2 3">E4</strain>
    </source>
</reference>
<accession>A0A502GM73</accession>
<keyword evidence="3" id="KW-1185">Reference proteome</keyword>
<dbReference type="Proteomes" id="UP000317663">
    <property type="component" value="Unassembled WGS sequence"/>
</dbReference>
<protein>
    <submittedName>
        <fullName evidence="2">DUF3304 domain-containing protein</fullName>
    </submittedName>
</protein>
<evidence type="ECO:0000256" key="1">
    <source>
        <dbReference type="SAM" id="SignalP"/>
    </source>
</evidence>
<name>A0A502GM73_9GAMM</name>
<comment type="caution">
    <text evidence="2">The sequence shown here is derived from an EMBL/GenBank/DDBJ whole genome shotgun (WGS) entry which is preliminary data.</text>
</comment>
<dbReference type="PROSITE" id="PS51257">
    <property type="entry name" value="PROKAR_LIPOPROTEIN"/>
    <property type="match status" value="1"/>
</dbReference>
<gene>
    <name evidence="2" type="ORF">EAH77_11025</name>
</gene>
<organism evidence="2 3">
    <name type="scientific">Ewingella americana</name>
    <dbReference type="NCBI Taxonomy" id="41202"/>
    <lineage>
        <taxon>Bacteria</taxon>
        <taxon>Pseudomonadati</taxon>
        <taxon>Pseudomonadota</taxon>
        <taxon>Gammaproteobacteria</taxon>
        <taxon>Enterobacterales</taxon>
        <taxon>Yersiniaceae</taxon>
        <taxon>Ewingella</taxon>
    </lineage>
</organism>
<dbReference type="RefSeq" id="WP_140472551.1">
    <property type="nucleotide sequence ID" value="NZ_RCZD01000005.1"/>
</dbReference>
<evidence type="ECO:0000313" key="3">
    <source>
        <dbReference type="Proteomes" id="UP000317663"/>
    </source>
</evidence>
<evidence type="ECO:0000313" key="2">
    <source>
        <dbReference type="EMBL" id="TPG61973.1"/>
    </source>
</evidence>